<reference evidence="1" key="1">
    <citation type="submission" date="2021-06" db="EMBL/GenBank/DDBJ databases">
        <authorList>
            <person name="Nardi T."/>
            <person name="Nardi T."/>
        </authorList>
    </citation>
    <scope>NUCLEOTIDE SEQUENCE</scope>
</reference>
<comment type="caution">
    <text evidence="1">The sequence shown here is derived from an EMBL/GenBank/DDBJ whole genome shotgun (WGS) entry which is preliminary data.</text>
</comment>
<dbReference type="Proteomes" id="UP000837675">
    <property type="component" value="Unassembled WGS sequence"/>
</dbReference>
<sequence length="33" mass="4060">MHIYKKRPKHGRGFYLIWVAADKDRVKIIDFEK</sequence>
<accession>A0A8S4C1H4</accession>
<proteinExistence type="predicted"/>
<protein>
    <submittedName>
        <fullName evidence="1">Uncharacterized protein</fullName>
    </submittedName>
</protein>
<organism evidence="1 2">
    <name type="scientific">Hyalomma marginatum</name>
    <dbReference type="NCBI Taxonomy" id="34627"/>
    <lineage>
        <taxon>Eukaryota</taxon>
        <taxon>Metazoa</taxon>
        <taxon>Ecdysozoa</taxon>
        <taxon>Arthropoda</taxon>
        <taxon>Chelicerata</taxon>
        <taxon>Arachnida</taxon>
        <taxon>Acari</taxon>
        <taxon>Parasitiformes</taxon>
        <taxon>Ixodida</taxon>
        <taxon>Ixodoidea</taxon>
        <taxon>Ixodidae</taxon>
        <taxon>Hyalomminae</taxon>
        <taxon>Hyalomma</taxon>
    </lineage>
</organism>
<evidence type="ECO:0000313" key="2">
    <source>
        <dbReference type="Proteomes" id="UP000837675"/>
    </source>
</evidence>
<gene>
    <name evidence="1" type="ORF">MHYMCMPASI_00727</name>
</gene>
<evidence type="ECO:0000313" key="1">
    <source>
        <dbReference type="EMBL" id="CAG7593979.1"/>
    </source>
</evidence>
<name>A0A8S4C1H4_9ACAR</name>
<keyword evidence="2" id="KW-1185">Reference proteome</keyword>
<dbReference type="EMBL" id="CAJVAF010000301">
    <property type="protein sequence ID" value="CAG7593979.1"/>
    <property type="molecule type" value="Genomic_DNA"/>
</dbReference>
<dbReference type="AlphaFoldDB" id="A0A8S4C1H4"/>